<sequence length="270" mass="31582">LRRIVRQRRQYLYQRMQQQKDEQLREKRRLLKESLEKGTPLPSNIRDDAQLRKDYKFDEGMDADDLSRMDDEYGNLGEREPSVLITTSREPSTRLSQFAKEIKLLIPNSRRINRGNYIISDIVTACQSNDITDLIILHETRGVPDCFIISHFPYGPTVSFTLHNVILRHDIPNIGNVSESYPRLIMLNLTSKLGLRVKNVLKALFPPSPKENSHRVITFANEGDYISPRFEMRLYEIKLGTIEQSTADIEWRLKPYQRHKSYVLSDTYSL</sequence>
<evidence type="ECO:0000313" key="2">
    <source>
        <dbReference type="Proteomes" id="UP000768646"/>
    </source>
</evidence>
<name>A0ACB7CJJ2_9ASCO</name>
<comment type="caution">
    <text evidence="1">The sequence shown here is derived from an EMBL/GenBank/DDBJ whole genome shotgun (WGS) entry which is preliminary data.</text>
</comment>
<dbReference type="EMBL" id="JABTEG010000001">
    <property type="protein sequence ID" value="KAG4306484.1"/>
    <property type="molecule type" value="Genomic_DNA"/>
</dbReference>
<reference evidence="1 2" key="1">
    <citation type="journal article" date="2021" name="Commun. Biol.">
        <title>Genomic insights into the host specific adaptation of the Pneumocystis genus.</title>
        <authorList>
            <person name="Cisse O.H."/>
            <person name="Ma L."/>
            <person name="Dekker J.P."/>
            <person name="Khil P.P."/>
            <person name="Youn J.-H."/>
            <person name="Brenchley J.M."/>
            <person name="Blair R."/>
            <person name="Pahar B."/>
            <person name="Chabe M."/>
            <person name="Van Rompay K.K.A."/>
            <person name="Keesler R."/>
            <person name="Sukura A."/>
            <person name="Hirsch V."/>
            <person name="Kutty G."/>
            <person name="Liu Y."/>
            <person name="Peng L."/>
            <person name="Chen J."/>
            <person name="Song J."/>
            <person name="Weissenbacher-Lang C."/>
            <person name="Xu J."/>
            <person name="Upham N.S."/>
            <person name="Stajich J.E."/>
            <person name="Cuomo C.A."/>
            <person name="Cushion M.T."/>
            <person name="Kovacs J.A."/>
        </authorList>
    </citation>
    <scope>NUCLEOTIDE SEQUENCE [LARGE SCALE GENOMIC DNA]</scope>
    <source>
        <strain evidence="1 2">RABM</strain>
    </source>
</reference>
<gene>
    <name evidence="1" type="ORF">PORY_000472</name>
</gene>
<feature type="non-terminal residue" evidence="1">
    <location>
        <position position="1"/>
    </location>
</feature>
<evidence type="ECO:0000313" key="1">
    <source>
        <dbReference type="EMBL" id="KAG4306484.1"/>
    </source>
</evidence>
<proteinExistence type="predicted"/>
<organism evidence="1 2">
    <name type="scientific">Pneumocystis oryctolagi</name>
    <dbReference type="NCBI Taxonomy" id="42067"/>
    <lineage>
        <taxon>Eukaryota</taxon>
        <taxon>Fungi</taxon>
        <taxon>Dikarya</taxon>
        <taxon>Ascomycota</taxon>
        <taxon>Taphrinomycotina</taxon>
        <taxon>Pneumocystomycetes</taxon>
        <taxon>Pneumocystaceae</taxon>
        <taxon>Pneumocystis</taxon>
    </lineage>
</organism>
<protein>
    <submittedName>
        <fullName evidence="1">Uncharacterized protein</fullName>
    </submittedName>
</protein>
<keyword evidence="2" id="KW-1185">Reference proteome</keyword>
<accession>A0ACB7CJJ2</accession>
<dbReference type="Proteomes" id="UP000768646">
    <property type="component" value="Unassembled WGS sequence"/>
</dbReference>